<dbReference type="OrthoDB" id="5965743at2759"/>
<dbReference type="PANTHER" id="PTHR24020:SF84">
    <property type="entry name" value="VWFA DOMAIN-CONTAINING PROTEIN"/>
    <property type="match status" value="1"/>
</dbReference>
<dbReference type="Pfam" id="PF00092">
    <property type="entry name" value="VWA"/>
    <property type="match status" value="3"/>
</dbReference>
<dbReference type="InterPro" id="IPR002035">
    <property type="entry name" value="VWF_A"/>
</dbReference>
<sequence length="616" mass="69141">MFALRICTVLAVFSLTAEGSRKCSHKKQDLFIVVDGSRKVGADEFNQAKTFLQDFVTRLDVGLGKTHVGLLLVDRKQKTKIEISLGQYDSKNSLSNAIGRIKHHKRRRSDMAHALELVQNKVFTNKDGDRRKVSDVLIIFTSRIHPTQLEDVLKRAHKLKKKKVEIITVYFQRTKMAWNVKDELTAIASIPQNVLTLQSNKKLRRTLKRRICPSVRAMHPAKGCVRQNHDVFFVLDGSGSITLSYFEKMKSFLIRLIEQLDVGSQSTHVGLLQFSHSLKTKIEFSLGEHNTFEKIKEAISKMPYQEGGTDTGNALEVVNTEVFSENVLYRPNVSDVVVILTDGEARDRKKALEEAGKLREKGVHIIAIGMGEETTVATFREDLKLMASRSSDVFTANFKKLPYLVKTLTSEICYARPPKALKCAHQKRDILMVVDGSSSVGHRNIKKVKAFLQKLVLELHVGKENNRVALMQFSEKAKTKPEFGFDRFYEPRQIGRAISKMAYHAGLKTMTGYALGLANDMIFTGNHGDRAQASDVVILVADGGAHDQTQALENAAKLKQRGVHIVTVYIPNSKHAGEFKHVLRNIASSPSDFYTSNFDELKYIAADLVKVVCSSK</sequence>
<evidence type="ECO:0000313" key="2">
    <source>
        <dbReference type="Proteomes" id="UP001152795"/>
    </source>
</evidence>
<dbReference type="SMART" id="SM00327">
    <property type="entry name" value="VWA"/>
    <property type="match status" value="3"/>
</dbReference>
<keyword evidence="2" id="KW-1185">Reference proteome</keyword>
<dbReference type="Proteomes" id="UP001152795">
    <property type="component" value="Unassembled WGS sequence"/>
</dbReference>
<accession>A0A7D9I8R3</accession>
<proteinExistence type="predicted"/>
<dbReference type="PANTHER" id="PTHR24020">
    <property type="entry name" value="COLLAGEN ALPHA"/>
    <property type="match status" value="1"/>
</dbReference>
<organism evidence="1 2">
    <name type="scientific">Paramuricea clavata</name>
    <name type="common">Red gorgonian</name>
    <name type="synonym">Violescent sea-whip</name>
    <dbReference type="NCBI Taxonomy" id="317549"/>
    <lineage>
        <taxon>Eukaryota</taxon>
        <taxon>Metazoa</taxon>
        <taxon>Cnidaria</taxon>
        <taxon>Anthozoa</taxon>
        <taxon>Octocorallia</taxon>
        <taxon>Malacalcyonacea</taxon>
        <taxon>Plexauridae</taxon>
        <taxon>Paramuricea</taxon>
    </lineage>
</organism>
<evidence type="ECO:0000313" key="1">
    <source>
        <dbReference type="EMBL" id="CAB4000277.1"/>
    </source>
</evidence>
<dbReference type="Gene3D" id="3.40.50.410">
    <property type="entry name" value="von Willebrand factor, type A domain"/>
    <property type="match status" value="3"/>
</dbReference>
<protein>
    <submittedName>
        <fullName evidence="1">Uncharacterized protein</fullName>
    </submittedName>
</protein>
<reference evidence="1" key="1">
    <citation type="submission" date="2020-04" db="EMBL/GenBank/DDBJ databases">
        <authorList>
            <person name="Alioto T."/>
            <person name="Alioto T."/>
            <person name="Gomez Garrido J."/>
        </authorList>
    </citation>
    <scope>NUCLEOTIDE SEQUENCE</scope>
    <source>
        <strain evidence="1">A484AB</strain>
    </source>
</reference>
<dbReference type="PROSITE" id="PS50234">
    <property type="entry name" value="VWFA"/>
    <property type="match status" value="3"/>
</dbReference>
<dbReference type="InterPro" id="IPR036465">
    <property type="entry name" value="vWFA_dom_sf"/>
</dbReference>
<name>A0A7D9I8R3_PARCT</name>
<dbReference type="CDD" id="cd01450">
    <property type="entry name" value="vWFA_subfamily_ECM"/>
    <property type="match status" value="3"/>
</dbReference>
<dbReference type="EMBL" id="CACRXK020003795">
    <property type="protein sequence ID" value="CAB4000277.1"/>
    <property type="molecule type" value="Genomic_DNA"/>
</dbReference>
<comment type="caution">
    <text evidence="1">The sequence shown here is derived from an EMBL/GenBank/DDBJ whole genome shotgun (WGS) entry which is preliminary data.</text>
</comment>
<dbReference type="AlphaFoldDB" id="A0A7D9I8R3"/>
<gene>
    <name evidence="1" type="ORF">PACLA_8A012616</name>
</gene>
<dbReference type="PRINTS" id="PR00453">
    <property type="entry name" value="VWFADOMAIN"/>
</dbReference>
<dbReference type="SUPFAM" id="SSF53300">
    <property type="entry name" value="vWA-like"/>
    <property type="match status" value="3"/>
</dbReference>
<dbReference type="InterPro" id="IPR050525">
    <property type="entry name" value="ECM_Assembly_Org"/>
</dbReference>